<organism evidence="1">
    <name type="scientific">Gibberella zeae</name>
    <name type="common">Wheat head blight fungus</name>
    <name type="synonym">Fusarium graminearum</name>
    <dbReference type="NCBI Taxonomy" id="5518"/>
    <lineage>
        <taxon>Eukaryota</taxon>
        <taxon>Fungi</taxon>
        <taxon>Dikarya</taxon>
        <taxon>Ascomycota</taxon>
        <taxon>Pezizomycotina</taxon>
        <taxon>Sordariomycetes</taxon>
        <taxon>Hypocreomycetidae</taxon>
        <taxon>Hypocreales</taxon>
        <taxon>Nectriaceae</taxon>
        <taxon>Fusarium</taxon>
    </lineage>
</organism>
<gene>
    <name evidence="1" type="ORF">FUG_LOCUS133163</name>
</gene>
<evidence type="ECO:0000313" key="1">
    <source>
        <dbReference type="EMBL" id="VIO54665.1"/>
    </source>
</evidence>
<accession>A0A4E9D8I7</accession>
<proteinExistence type="predicted"/>
<dbReference type="AlphaFoldDB" id="A0A4E9D8I7"/>
<protein>
    <recommendedName>
        <fullName evidence="2">Zn(2)-C6 fungal-type domain-containing protein</fullName>
    </recommendedName>
</protein>
<reference evidence="1" key="1">
    <citation type="submission" date="2019-04" db="EMBL/GenBank/DDBJ databases">
        <authorList>
            <person name="Melise S."/>
            <person name="Noan J."/>
            <person name="Okalmin O."/>
        </authorList>
    </citation>
    <scope>NUCLEOTIDE SEQUENCE</scope>
    <source>
        <strain evidence="1">FN9</strain>
    </source>
</reference>
<evidence type="ECO:0008006" key="2">
    <source>
        <dbReference type="Google" id="ProtNLM"/>
    </source>
</evidence>
<dbReference type="EMBL" id="CAAKMV010000110">
    <property type="protein sequence ID" value="VIO54665.1"/>
    <property type="molecule type" value="Genomic_DNA"/>
</dbReference>
<sequence length="671" mass="76119">MSTSGASSALPIEGSTDGRAAVVSQDWNSVGSALPPNLPTLSVRRGEELWIFHLKNNHGLASRRTGDTITKGKFKYFTNHIRGEPRSLQLPIEVPANDQPFQSTTSQNNEGQPAGTVLQETLRELWRMIPAERDTITQVISGLPEQSRAVFFHRHAERYADVVHECMVPQARAIMANGNFNVEQLRTLPTITPNWPKFAGVYLIIYGDFGGRKCDNTIYHIAIYVGQTIGFQQRQDAHQRHRANGDRSTHYTLAANANQVRMVPLIIQNTQNVPEAFLDIAEFSMVALLGSWYAALHNPLQPNAFGAYSMDHEACMMFSRLMMVVSNRTGWRRGPTYGLNWNTPIVRHPNFDMKWTSWYEESVDCFVYRTRRTIVKKPGQVMVHWHASTQVQIPKEVADDAGFENGQSVHLVVEVRKRNGEYLTHAMRYVRFPPMVGRNPELEKLRSLAVKIQWLPKGTTVWKQYYIERSRLWQPISNTNNVLNIYRTGLMLLNDVEKVTYTGGPAWLAPLAPTGIQFLRYNHLKQKLVVETVQTTVVPWPQDNTLQQNTLRLQHLFPPASSPDTVIGAQPAYGFFPRLRKSCDLCLSQRTTTACTYDPSDHSCKCCRALRRPCTWSRSGLEITDLFVHNQPLEELGIAVNISRDELSQIKNCDVDPIELDIEGEDHSLDG</sequence>
<name>A0A4E9D8I7_GIBZA</name>